<evidence type="ECO:0000313" key="3">
    <source>
        <dbReference type="Proteomes" id="UP000184383"/>
    </source>
</evidence>
<dbReference type="EMBL" id="KV878213">
    <property type="protein sequence ID" value="OJJ34324.1"/>
    <property type="molecule type" value="Genomic_DNA"/>
</dbReference>
<feature type="signal peptide" evidence="1">
    <location>
        <begin position="1"/>
        <end position="16"/>
    </location>
</feature>
<sequence>MALSLFLSLTGHCIWGMVSTSYYAQPIAQRFFSPPKLQMIHNNRLAAVGCTSDKAACLHGVGRSPLGSPLS</sequence>
<gene>
    <name evidence="2" type="ORF">ASPWEDRAFT_42296</name>
</gene>
<dbReference type="GeneID" id="63751593"/>
<keyword evidence="1" id="KW-0732">Signal</keyword>
<accession>A0A1L9RHE6</accession>
<name>A0A1L9RHE6_ASPWE</name>
<keyword evidence="3" id="KW-1185">Reference proteome</keyword>
<dbReference type="AlphaFoldDB" id="A0A1L9RHE6"/>
<dbReference type="VEuPathDB" id="FungiDB:ASPWEDRAFT_42296"/>
<organism evidence="2 3">
    <name type="scientific">Aspergillus wentii DTO 134E9</name>
    <dbReference type="NCBI Taxonomy" id="1073089"/>
    <lineage>
        <taxon>Eukaryota</taxon>
        <taxon>Fungi</taxon>
        <taxon>Dikarya</taxon>
        <taxon>Ascomycota</taxon>
        <taxon>Pezizomycotina</taxon>
        <taxon>Eurotiomycetes</taxon>
        <taxon>Eurotiomycetidae</taxon>
        <taxon>Eurotiales</taxon>
        <taxon>Aspergillaceae</taxon>
        <taxon>Aspergillus</taxon>
        <taxon>Aspergillus subgen. Cremei</taxon>
    </lineage>
</organism>
<evidence type="ECO:0000313" key="2">
    <source>
        <dbReference type="EMBL" id="OJJ34324.1"/>
    </source>
</evidence>
<reference evidence="3" key="1">
    <citation type="journal article" date="2017" name="Genome Biol.">
        <title>Comparative genomics reveals high biological diversity and specific adaptations in the industrially and medically important fungal genus Aspergillus.</title>
        <authorList>
            <person name="de Vries R.P."/>
            <person name="Riley R."/>
            <person name="Wiebenga A."/>
            <person name="Aguilar-Osorio G."/>
            <person name="Amillis S."/>
            <person name="Uchima C.A."/>
            <person name="Anderluh G."/>
            <person name="Asadollahi M."/>
            <person name="Askin M."/>
            <person name="Barry K."/>
            <person name="Battaglia E."/>
            <person name="Bayram O."/>
            <person name="Benocci T."/>
            <person name="Braus-Stromeyer S.A."/>
            <person name="Caldana C."/>
            <person name="Canovas D."/>
            <person name="Cerqueira G.C."/>
            <person name="Chen F."/>
            <person name="Chen W."/>
            <person name="Choi C."/>
            <person name="Clum A."/>
            <person name="Dos Santos R.A."/>
            <person name="Damasio A.R."/>
            <person name="Diallinas G."/>
            <person name="Emri T."/>
            <person name="Fekete E."/>
            <person name="Flipphi M."/>
            <person name="Freyberg S."/>
            <person name="Gallo A."/>
            <person name="Gournas C."/>
            <person name="Habgood R."/>
            <person name="Hainaut M."/>
            <person name="Harispe M.L."/>
            <person name="Henrissat B."/>
            <person name="Hilden K.S."/>
            <person name="Hope R."/>
            <person name="Hossain A."/>
            <person name="Karabika E."/>
            <person name="Karaffa L."/>
            <person name="Karanyi Z."/>
            <person name="Krasevec N."/>
            <person name="Kuo A."/>
            <person name="Kusch H."/>
            <person name="LaButti K."/>
            <person name="Lagendijk E.L."/>
            <person name="Lapidus A."/>
            <person name="Levasseur A."/>
            <person name="Lindquist E."/>
            <person name="Lipzen A."/>
            <person name="Logrieco A.F."/>
            <person name="MacCabe A."/>
            <person name="Maekelae M.R."/>
            <person name="Malavazi I."/>
            <person name="Melin P."/>
            <person name="Meyer V."/>
            <person name="Mielnichuk N."/>
            <person name="Miskei M."/>
            <person name="Molnar A.P."/>
            <person name="Mule G."/>
            <person name="Ngan C.Y."/>
            <person name="Orejas M."/>
            <person name="Orosz E."/>
            <person name="Ouedraogo J.P."/>
            <person name="Overkamp K.M."/>
            <person name="Park H.-S."/>
            <person name="Perrone G."/>
            <person name="Piumi F."/>
            <person name="Punt P.J."/>
            <person name="Ram A.F."/>
            <person name="Ramon A."/>
            <person name="Rauscher S."/>
            <person name="Record E."/>
            <person name="Riano-Pachon D.M."/>
            <person name="Robert V."/>
            <person name="Roehrig J."/>
            <person name="Ruller R."/>
            <person name="Salamov A."/>
            <person name="Salih N.S."/>
            <person name="Samson R.A."/>
            <person name="Sandor E."/>
            <person name="Sanguinetti M."/>
            <person name="Schuetze T."/>
            <person name="Sepcic K."/>
            <person name="Shelest E."/>
            <person name="Sherlock G."/>
            <person name="Sophianopoulou V."/>
            <person name="Squina F.M."/>
            <person name="Sun H."/>
            <person name="Susca A."/>
            <person name="Todd R.B."/>
            <person name="Tsang A."/>
            <person name="Unkles S.E."/>
            <person name="van de Wiele N."/>
            <person name="van Rossen-Uffink D."/>
            <person name="Oliveira J.V."/>
            <person name="Vesth T.C."/>
            <person name="Visser J."/>
            <person name="Yu J.-H."/>
            <person name="Zhou M."/>
            <person name="Andersen M.R."/>
            <person name="Archer D.B."/>
            <person name="Baker S.E."/>
            <person name="Benoit I."/>
            <person name="Brakhage A.A."/>
            <person name="Braus G.H."/>
            <person name="Fischer R."/>
            <person name="Frisvad J.C."/>
            <person name="Goldman G.H."/>
            <person name="Houbraken J."/>
            <person name="Oakley B."/>
            <person name="Pocsi I."/>
            <person name="Scazzocchio C."/>
            <person name="Seiboth B."/>
            <person name="vanKuyk P.A."/>
            <person name="Wortman J."/>
            <person name="Dyer P.S."/>
            <person name="Grigoriev I.V."/>
        </authorList>
    </citation>
    <scope>NUCLEOTIDE SEQUENCE [LARGE SCALE GENOMIC DNA]</scope>
    <source>
        <strain evidence="3">DTO 134E9</strain>
    </source>
</reference>
<evidence type="ECO:0008006" key="4">
    <source>
        <dbReference type="Google" id="ProtNLM"/>
    </source>
</evidence>
<protein>
    <recommendedName>
        <fullName evidence="4">Secreted protein</fullName>
    </recommendedName>
</protein>
<evidence type="ECO:0000256" key="1">
    <source>
        <dbReference type="SAM" id="SignalP"/>
    </source>
</evidence>
<dbReference type="Proteomes" id="UP000184383">
    <property type="component" value="Unassembled WGS sequence"/>
</dbReference>
<feature type="chain" id="PRO_5012679634" description="Secreted protein" evidence="1">
    <location>
        <begin position="17"/>
        <end position="71"/>
    </location>
</feature>
<dbReference type="RefSeq" id="XP_040688000.1">
    <property type="nucleotide sequence ID" value="XM_040835745.1"/>
</dbReference>
<proteinExistence type="predicted"/>